<reference evidence="1" key="1">
    <citation type="submission" date="2022-11" db="EMBL/GenBank/DDBJ databases">
        <title>Robbsia betulipollinis sp. nov., isolated from pollen of birch (Betula pendula).</title>
        <authorList>
            <person name="Shi H."/>
            <person name="Ambika Manirajan B."/>
            <person name="Ratering S."/>
            <person name="Geissler-Plaum R."/>
            <person name="Schnell S."/>
        </authorList>
    </citation>
    <scope>NUCLEOTIDE SEQUENCE</scope>
    <source>
        <strain evidence="1">Bb-Pol-6</strain>
    </source>
</reference>
<accession>A0ABT3ZN17</accession>
<organism evidence="1 2">
    <name type="scientific">Robbsia betulipollinis</name>
    <dbReference type="NCBI Taxonomy" id="2981849"/>
    <lineage>
        <taxon>Bacteria</taxon>
        <taxon>Pseudomonadati</taxon>
        <taxon>Pseudomonadota</taxon>
        <taxon>Betaproteobacteria</taxon>
        <taxon>Burkholderiales</taxon>
        <taxon>Burkholderiaceae</taxon>
        <taxon>Robbsia</taxon>
    </lineage>
</organism>
<gene>
    <name evidence="1" type="ORF">OVY01_11765</name>
</gene>
<evidence type="ECO:0000313" key="2">
    <source>
        <dbReference type="Proteomes" id="UP001082899"/>
    </source>
</evidence>
<sequence>MSTANLSFDHAAASAAMDALHPPKVPDGPIGYLSVDGYRRRFEVIAAGLDRQARMHLAATVQRVAEFLIVRNAPAIHILIKLPDGSIVCAPALVTSTQPEWQGPRGTFIELAATKAGIDPMFLRYHIDILLAKTWERKDQQWAAHRQNMSRYEGDAAARVQASARR</sequence>
<dbReference type="EMBL" id="JAPMXC010000001">
    <property type="protein sequence ID" value="MCY0387901.1"/>
    <property type="molecule type" value="Genomic_DNA"/>
</dbReference>
<evidence type="ECO:0000313" key="1">
    <source>
        <dbReference type="EMBL" id="MCY0387901.1"/>
    </source>
</evidence>
<comment type="caution">
    <text evidence="1">The sequence shown here is derived from an EMBL/GenBank/DDBJ whole genome shotgun (WGS) entry which is preliminary data.</text>
</comment>
<name>A0ABT3ZN17_9BURK</name>
<proteinExistence type="predicted"/>
<protein>
    <submittedName>
        <fullName evidence="1">Uncharacterized protein</fullName>
    </submittedName>
</protein>
<keyword evidence="2" id="KW-1185">Reference proteome</keyword>
<dbReference type="Proteomes" id="UP001082899">
    <property type="component" value="Unassembled WGS sequence"/>
</dbReference>
<dbReference type="RefSeq" id="WP_267847610.1">
    <property type="nucleotide sequence ID" value="NZ_JAPMXC010000001.1"/>
</dbReference>